<dbReference type="Proteomes" id="UP001234297">
    <property type="component" value="Chromosome 6"/>
</dbReference>
<gene>
    <name evidence="1" type="ORF">MRB53_020682</name>
</gene>
<evidence type="ECO:0000313" key="1">
    <source>
        <dbReference type="EMBL" id="KAJ8627375.1"/>
    </source>
</evidence>
<organism evidence="1 2">
    <name type="scientific">Persea americana</name>
    <name type="common">Avocado</name>
    <dbReference type="NCBI Taxonomy" id="3435"/>
    <lineage>
        <taxon>Eukaryota</taxon>
        <taxon>Viridiplantae</taxon>
        <taxon>Streptophyta</taxon>
        <taxon>Embryophyta</taxon>
        <taxon>Tracheophyta</taxon>
        <taxon>Spermatophyta</taxon>
        <taxon>Magnoliopsida</taxon>
        <taxon>Magnoliidae</taxon>
        <taxon>Laurales</taxon>
        <taxon>Lauraceae</taxon>
        <taxon>Persea</taxon>
    </lineage>
</organism>
<comment type="caution">
    <text evidence="1">The sequence shown here is derived from an EMBL/GenBank/DDBJ whole genome shotgun (WGS) entry which is preliminary data.</text>
</comment>
<proteinExistence type="predicted"/>
<keyword evidence="2" id="KW-1185">Reference proteome</keyword>
<dbReference type="EMBL" id="CM056814">
    <property type="protein sequence ID" value="KAJ8627375.1"/>
    <property type="molecule type" value="Genomic_DNA"/>
</dbReference>
<sequence>MASHMTIPHDPIVRTTIIPMFEFAGFSDELQSQPSILLRRVEDLLPFDLLHLNMQRSFAPLSGSAMAAAATAPPSTPPDSSPLPPSSVSTWWDFIIEVVGFHRRKGWRRF</sequence>
<reference evidence="1 2" key="1">
    <citation type="journal article" date="2022" name="Hortic Res">
        <title>A haplotype resolved chromosomal level avocado genome allows analysis of novel avocado genes.</title>
        <authorList>
            <person name="Nath O."/>
            <person name="Fletcher S.J."/>
            <person name="Hayward A."/>
            <person name="Shaw L.M."/>
            <person name="Masouleh A.K."/>
            <person name="Furtado A."/>
            <person name="Henry R.J."/>
            <person name="Mitter N."/>
        </authorList>
    </citation>
    <scope>NUCLEOTIDE SEQUENCE [LARGE SCALE GENOMIC DNA]</scope>
    <source>
        <strain evidence="2">cv. Hass</strain>
    </source>
</reference>
<evidence type="ECO:0000313" key="2">
    <source>
        <dbReference type="Proteomes" id="UP001234297"/>
    </source>
</evidence>
<protein>
    <submittedName>
        <fullName evidence="1">Uncharacterized protein</fullName>
    </submittedName>
</protein>
<accession>A0ACC2L1T4</accession>
<name>A0ACC2L1T4_PERAE</name>